<name>A0A7J2TI96_ARCFL</name>
<dbReference type="EMBL" id="DSLA01000066">
    <property type="protein sequence ID" value="HEH35340.1"/>
    <property type="molecule type" value="Genomic_DNA"/>
</dbReference>
<proteinExistence type="predicted"/>
<dbReference type="AlphaFoldDB" id="A0A7J2TI96"/>
<gene>
    <name evidence="1" type="ORF">ENP88_04170</name>
</gene>
<reference evidence="1" key="1">
    <citation type="journal article" date="2020" name="mSystems">
        <title>Genome- and Community-Level Interaction Insights into Carbon Utilization and Element Cycling Functions of Hydrothermarchaeota in Hydrothermal Sediment.</title>
        <authorList>
            <person name="Zhou Z."/>
            <person name="Liu Y."/>
            <person name="Xu W."/>
            <person name="Pan J."/>
            <person name="Luo Z.H."/>
            <person name="Li M."/>
        </authorList>
    </citation>
    <scope>NUCLEOTIDE SEQUENCE [LARGE SCALE GENOMIC DNA]</scope>
    <source>
        <strain evidence="1">SpSt-26</strain>
    </source>
</reference>
<comment type="caution">
    <text evidence="1">The sequence shown here is derived from an EMBL/GenBank/DDBJ whole genome shotgun (WGS) entry which is preliminary data.</text>
</comment>
<organism evidence="1">
    <name type="scientific">Archaeoglobus fulgidus</name>
    <dbReference type="NCBI Taxonomy" id="2234"/>
    <lineage>
        <taxon>Archaea</taxon>
        <taxon>Methanobacteriati</taxon>
        <taxon>Methanobacteriota</taxon>
        <taxon>Archaeoglobi</taxon>
        <taxon>Archaeoglobales</taxon>
        <taxon>Archaeoglobaceae</taxon>
        <taxon>Archaeoglobus</taxon>
    </lineage>
</organism>
<evidence type="ECO:0000313" key="1">
    <source>
        <dbReference type="EMBL" id="HEH35340.1"/>
    </source>
</evidence>
<protein>
    <submittedName>
        <fullName evidence="1">Uncharacterized protein</fullName>
    </submittedName>
</protein>
<sequence>MPEIEEVKKELEFWDPLDRVLLLSIGPNPASHTEIQKRAVVISSILGIDLDVEPYEYGLYSETITEKLSDERNSVFFVKKGRFYELTEKGKMAWKILTEKLDREILEFIDALYKMDRNELLALVYHLFPSSFTKSKIGKKILAAINKYKNRGFVKVRREGDKVILEV</sequence>
<accession>A0A7J2TI96</accession>